<organism evidence="2 3">
    <name type="scientific">Paraburkholderia acidicola</name>
    <dbReference type="NCBI Taxonomy" id="1912599"/>
    <lineage>
        <taxon>Bacteria</taxon>
        <taxon>Pseudomonadati</taxon>
        <taxon>Pseudomonadota</taxon>
        <taxon>Betaproteobacteria</taxon>
        <taxon>Burkholderiales</taxon>
        <taxon>Burkholderiaceae</taxon>
        <taxon>Paraburkholderia</taxon>
    </lineage>
</organism>
<dbReference type="PANTHER" id="PTHR43162:SF1">
    <property type="entry name" value="PRESTALK A DIFFERENTIATION PROTEIN A"/>
    <property type="match status" value="1"/>
</dbReference>
<dbReference type="Pfam" id="PF13460">
    <property type="entry name" value="NAD_binding_10"/>
    <property type="match status" value="1"/>
</dbReference>
<dbReference type="InterPro" id="IPR051604">
    <property type="entry name" value="Ergot_Alk_Oxidoreductase"/>
</dbReference>
<accession>A0A2A4EN30</accession>
<dbReference type="Gene3D" id="3.90.25.10">
    <property type="entry name" value="UDP-galactose 4-epimerase, domain 1"/>
    <property type="match status" value="1"/>
</dbReference>
<evidence type="ECO:0000313" key="2">
    <source>
        <dbReference type="EMBL" id="PCE22077.1"/>
    </source>
</evidence>
<name>A0A2A4EN30_9BURK</name>
<protein>
    <submittedName>
        <fullName evidence="2">NmrA family transcriptional regulator</fullName>
    </submittedName>
</protein>
<dbReference type="AlphaFoldDB" id="A0A2A4EN30"/>
<sequence length="303" mass="31997">MYVIFGASGNVGRASIAALRRAGKPVRAVVRHAQQGEPFAQLGCSVVLADLADSASIEQALEGATAVQMLCPVPQGDPHPEHTMRSMIDAATIALRAQPPAVLLALSDYGAQIEQGTGITMLFHYLETQLKPLAGSRTQLILLRAAEHMHNWNRVMPAALATGQLPSLHHPLDKRFPTVAAQDVGTLAAKLLMDDAATAPLRIVSVEGPRRVDAHGVAGVLSDVSGRPVAARELPRDAWTATLLRAGLSEGHAQLIVDLYDAHNAGHIDVEAGVGEQRFGTTELAQVFAAVMPQAPAPRTTST</sequence>
<dbReference type="RefSeq" id="WP_096723577.1">
    <property type="nucleotide sequence ID" value="NZ_MTZV01000006.1"/>
</dbReference>
<proteinExistence type="predicted"/>
<dbReference type="EMBL" id="MTZV01000006">
    <property type="protein sequence ID" value="PCE22077.1"/>
    <property type="molecule type" value="Genomic_DNA"/>
</dbReference>
<feature type="domain" description="NAD(P)-binding" evidence="1">
    <location>
        <begin position="6"/>
        <end position="164"/>
    </location>
</feature>
<dbReference type="Proteomes" id="UP000218022">
    <property type="component" value="Unassembled WGS sequence"/>
</dbReference>
<dbReference type="PANTHER" id="PTHR43162">
    <property type="match status" value="1"/>
</dbReference>
<reference evidence="2 3" key="1">
    <citation type="submission" date="2017-01" db="EMBL/GenBank/DDBJ databases">
        <title>Whole-Genome Shotgun Sequencing of Two beta-Proteobacterial Species in Search of the Bulgecin Biosynthetic Cluster.</title>
        <authorList>
            <person name="Horsman M.E."/>
            <person name="Marous D.R."/>
            <person name="Li R."/>
            <person name="Oliver R.A."/>
            <person name="Byun B."/>
            <person name="Emrich S.J."/>
            <person name="Boggess B."/>
            <person name="Townsend C.A."/>
            <person name="Mobashery S."/>
        </authorList>
    </citation>
    <scope>NUCLEOTIDE SEQUENCE [LARGE SCALE GENOMIC DNA]</scope>
    <source>
        <strain evidence="2 3">ATCC 31363</strain>
    </source>
</reference>
<dbReference type="InterPro" id="IPR036291">
    <property type="entry name" value="NAD(P)-bd_dom_sf"/>
</dbReference>
<comment type="caution">
    <text evidence="2">The sequence shown here is derived from an EMBL/GenBank/DDBJ whole genome shotgun (WGS) entry which is preliminary data.</text>
</comment>
<dbReference type="SUPFAM" id="SSF51735">
    <property type="entry name" value="NAD(P)-binding Rossmann-fold domains"/>
    <property type="match status" value="1"/>
</dbReference>
<evidence type="ECO:0000313" key="3">
    <source>
        <dbReference type="Proteomes" id="UP000218022"/>
    </source>
</evidence>
<dbReference type="Gene3D" id="3.40.50.720">
    <property type="entry name" value="NAD(P)-binding Rossmann-like Domain"/>
    <property type="match status" value="1"/>
</dbReference>
<dbReference type="OrthoDB" id="9798669at2"/>
<dbReference type="InterPro" id="IPR016040">
    <property type="entry name" value="NAD(P)-bd_dom"/>
</dbReference>
<gene>
    <name evidence="2" type="ORF">BWP39_20615</name>
</gene>
<evidence type="ECO:0000259" key="1">
    <source>
        <dbReference type="Pfam" id="PF13460"/>
    </source>
</evidence>